<feature type="transmembrane region" description="Helical" evidence="6">
    <location>
        <begin position="12"/>
        <end position="31"/>
    </location>
</feature>
<organism evidence="7 8">
    <name type="scientific">Candidatus Enterococcus moelleringii</name>
    <dbReference type="NCBI Taxonomy" id="2815325"/>
    <lineage>
        <taxon>Bacteria</taxon>
        <taxon>Bacillati</taxon>
        <taxon>Bacillota</taxon>
        <taxon>Bacilli</taxon>
        <taxon>Lactobacillales</taxon>
        <taxon>Enterococcaceae</taxon>
        <taxon>Enterococcus</taxon>
    </lineage>
</organism>
<feature type="transmembrane region" description="Helical" evidence="6">
    <location>
        <begin position="355"/>
        <end position="375"/>
    </location>
</feature>
<comment type="subcellular location">
    <subcellularLocation>
        <location evidence="1">Membrane</location>
        <topology evidence="1">Multi-pass membrane protein</topology>
    </subcellularLocation>
</comment>
<keyword evidence="3" id="KW-0133">Cell shape</keyword>
<dbReference type="Proteomes" id="UP000664601">
    <property type="component" value="Unassembled WGS sequence"/>
</dbReference>
<name>A0ABS3L6I9_9ENTE</name>
<dbReference type="InterPro" id="IPR018365">
    <property type="entry name" value="Cell_cycle_FtsW-rel_CS"/>
</dbReference>
<feature type="transmembrane region" description="Helical" evidence="6">
    <location>
        <begin position="279"/>
        <end position="305"/>
    </location>
</feature>
<feature type="transmembrane region" description="Helical" evidence="6">
    <location>
        <begin position="37"/>
        <end position="58"/>
    </location>
</feature>
<evidence type="ECO:0000256" key="6">
    <source>
        <dbReference type="SAM" id="Phobius"/>
    </source>
</evidence>
<feature type="transmembrane region" description="Helical" evidence="6">
    <location>
        <begin position="144"/>
        <end position="161"/>
    </location>
</feature>
<dbReference type="InterPro" id="IPR001182">
    <property type="entry name" value="FtsW/RodA"/>
</dbReference>
<proteinExistence type="predicted"/>
<evidence type="ECO:0000256" key="2">
    <source>
        <dbReference type="ARBA" id="ARBA00022692"/>
    </source>
</evidence>
<keyword evidence="2 6" id="KW-0812">Transmembrane</keyword>
<feature type="transmembrane region" description="Helical" evidence="6">
    <location>
        <begin position="70"/>
        <end position="89"/>
    </location>
</feature>
<gene>
    <name evidence="7" type="ORF">JZO70_03610</name>
</gene>
<evidence type="ECO:0000256" key="4">
    <source>
        <dbReference type="ARBA" id="ARBA00022989"/>
    </source>
</evidence>
<dbReference type="EMBL" id="JAFREM010000004">
    <property type="protein sequence ID" value="MBO1305234.1"/>
    <property type="molecule type" value="Genomic_DNA"/>
</dbReference>
<feature type="transmembrane region" description="Helical" evidence="6">
    <location>
        <begin position="115"/>
        <end position="132"/>
    </location>
</feature>
<keyword evidence="5 6" id="KW-0472">Membrane</keyword>
<feature type="transmembrane region" description="Helical" evidence="6">
    <location>
        <begin position="190"/>
        <end position="210"/>
    </location>
</feature>
<dbReference type="PANTHER" id="PTHR30474">
    <property type="entry name" value="CELL CYCLE PROTEIN"/>
    <property type="match status" value="1"/>
</dbReference>
<feature type="transmembrane region" description="Helical" evidence="6">
    <location>
        <begin position="167"/>
        <end position="183"/>
    </location>
</feature>
<keyword evidence="8" id="KW-1185">Reference proteome</keyword>
<evidence type="ECO:0000256" key="3">
    <source>
        <dbReference type="ARBA" id="ARBA00022960"/>
    </source>
</evidence>
<evidence type="ECO:0000256" key="1">
    <source>
        <dbReference type="ARBA" id="ARBA00004141"/>
    </source>
</evidence>
<accession>A0ABS3L6I9</accession>
<dbReference type="Pfam" id="PF01098">
    <property type="entry name" value="FTSW_RODA_SPOVE"/>
    <property type="match status" value="1"/>
</dbReference>
<evidence type="ECO:0000256" key="5">
    <source>
        <dbReference type="ARBA" id="ARBA00023136"/>
    </source>
</evidence>
<dbReference type="RefSeq" id="WP_207672164.1">
    <property type="nucleotide sequence ID" value="NZ_JAFREM010000004.1"/>
</dbReference>
<dbReference type="PANTHER" id="PTHR30474:SF1">
    <property type="entry name" value="PEPTIDOGLYCAN GLYCOSYLTRANSFERASE MRDB"/>
    <property type="match status" value="1"/>
</dbReference>
<keyword evidence="4 6" id="KW-1133">Transmembrane helix</keyword>
<dbReference type="PROSITE" id="PS00428">
    <property type="entry name" value="FTSW_RODA_SPOVE"/>
    <property type="match status" value="1"/>
</dbReference>
<evidence type="ECO:0000313" key="7">
    <source>
        <dbReference type="EMBL" id="MBO1305234.1"/>
    </source>
</evidence>
<feature type="transmembrane region" description="Helical" evidence="6">
    <location>
        <begin position="317"/>
        <end position="335"/>
    </location>
</feature>
<protein>
    <submittedName>
        <fullName evidence="7">FtsW/RodA/SpoVE family cell cycle protein</fullName>
    </submittedName>
</protein>
<evidence type="ECO:0000313" key="8">
    <source>
        <dbReference type="Proteomes" id="UP000664601"/>
    </source>
</evidence>
<reference evidence="7 8" key="1">
    <citation type="submission" date="2021-03" db="EMBL/GenBank/DDBJ databases">
        <title>Enterococcal diversity collection.</title>
        <authorList>
            <person name="Gilmore M.S."/>
            <person name="Schwartzman J."/>
            <person name="Van Tyne D."/>
            <person name="Martin M."/>
            <person name="Earl A.M."/>
            <person name="Manson A.L."/>
            <person name="Straub T."/>
            <person name="Salamzade R."/>
            <person name="Saavedra J."/>
            <person name="Lebreton F."/>
            <person name="Prichula J."/>
            <person name="Schaufler K."/>
            <person name="Gaca A."/>
            <person name="Sgardioli B."/>
            <person name="Wagenaar J."/>
            <person name="Strong T."/>
        </authorList>
    </citation>
    <scope>NUCLEOTIDE SEQUENCE [LARGE SCALE GENOMIC DNA]</scope>
    <source>
        <strain evidence="7 8">669A</strain>
    </source>
</reference>
<comment type="caution">
    <text evidence="7">The sequence shown here is derived from an EMBL/GenBank/DDBJ whole genome shotgun (WGS) entry which is preliminary data.</text>
</comment>
<sequence length="394" mass="44504">MLEKRKTWNEALLLPIFLLLLVSVWVQYQAAVLDGNFVRPIVIKQLFFCALAFGALLAARHFSFAFLMKFSPLWYGLSLGVMLLLHWYYDAAMFELTGTKRWLRIGPLTLQPSEMMKIAFILMLVYITINYEQRTPIRTWQSDGRYMLKSFLIALPTFLLMFMQRDFGTSLVFICIMLALFIVSGVDKRILISLAGLLAVLGGCLLLFVFTEWGREILKALHFKEYQLNRVEAWVDPLKYQDSISFQQVRSMLAVATGGFAGKAGEAAWVYVPVRESDMIFTVIAETFGFVGSASVLFLYFYLFYQMLRTGMQTNKRAYLYFSVGLVFSLLFQTVENVGAAIGLLPLTGIPLPFLSQGGTSLITGCFGLGIVLGMEKSGPKSCSSFDPKIKRIN</sequence>